<dbReference type="InterPro" id="IPR052173">
    <property type="entry name" value="Beta-lactam_resp_regulator"/>
</dbReference>
<dbReference type="PANTHER" id="PTHR34978">
    <property type="entry name" value="POSSIBLE SENSOR-TRANSDUCER PROTEIN BLAR"/>
    <property type="match status" value="1"/>
</dbReference>
<comment type="caution">
    <text evidence="3">The sequence shown here is derived from an EMBL/GenBank/DDBJ whole genome shotgun (WGS) entry which is preliminary data.</text>
</comment>
<feature type="transmembrane region" description="Helical" evidence="1">
    <location>
        <begin position="264"/>
        <end position="281"/>
    </location>
</feature>
<feature type="transmembrane region" description="Helical" evidence="1">
    <location>
        <begin position="86"/>
        <end position="105"/>
    </location>
</feature>
<sequence length="695" mass="79005">MEYLLKASVIISVFYVCYYVLLKKETFFQHNRWFLLLGLVTAVTLPLVVIPIAIPAEPIVFEYNISPIENTGTLEQVSNNHNPFDWWSLLPFIYTIGLVIFLLRFMLQFGSLLQLLLRHPKLKDGIYTYVIVKSNLSPFSFFKWIVYNPESMDDEEVRLMLKHEKVHVNQMHSIDIILSQLACSMFWFHPLIWTYRNTIRQNLEFIADFKTQASTHDSKSYQKLLLKTSVANHNLSLTNNFYNSLIKERIVMLQKTRSQSQKQWRFALIIPLLALVLMSMNTKEVYVETSSASATEVSDEVFNPEIEIVFTKATTGQQIEQIKKELKSNGITMVINDLKRNSIGDIVSINVDFNTSNGSANYSISDDNGISDFYFRRSKDGSFGVGALSKEFIIVEEKDNTNVISADKILIRNNDDTVQEIIIEEDKDDIKILNGKTMVFKSDDDTEVVIKIDSASSLNSWTNKNNFTYKLNSLVDTIHVEQEVKVIRADGNTFEYKVGDIKKGENYDIKFIEGDSGKNPLFIINGEAKDKSVIQTLDTDKIKSVTVLKEDNAVSLYGEKAKDGVIIVETQKSVKNNKPKSKWVISKPQVSSITYVDDKDTRKNATLAYITKYTPDDILDKNKALLEKAGISVKYSKIRRNKAGEITSIKIKIKNNSGDESSASWKNDDGISGIEYGISEGALVARTSEMNFNND</sequence>
<keyword evidence="1" id="KW-1133">Transmembrane helix</keyword>
<dbReference type="Proteomes" id="UP000676776">
    <property type="component" value="Unassembled WGS sequence"/>
</dbReference>
<evidence type="ECO:0000256" key="1">
    <source>
        <dbReference type="SAM" id="Phobius"/>
    </source>
</evidence>
<evidence type="ECO:0000313" key="4">
    <source>
        <dbReference type="Proteomes" id="UP000676776"/>
    </source>
</evidence>
<dbReference type="PANTHER" id="PTHR34978:SF3">
    <property type="entry name" value="SLR0241 PROTEIN"/>
    <property type="match status" value="1"/>
</dbReference>
<dbReference type="RefSeq" id="WP_208153237.1">
    <property type="nucleotide sequence ID" value="NZ_JAGEVF010000003.1"/>
</dbReference>
<protein>
    <recommendedName>
        <fullName evidence="2">Peptidase M56 domain-containing protein</fullName>
    </recommendedName>
</protein>
<dbReference type="CDD" id="cd07341">
    <property type="entry name" value="M56_BlaR1_MecR1_like"/>
    <property type="match status" value="1"/>
</dbReference>
<keyword evidence="1" id="KW-0812">Transmembrane</keyword>
<gene>
    <name evidence="3" type="ORF">J4050_05905</name>
</gene>
<dbReference type="Pfam" id="PF05569">
    <property type="entry name" value="Peptidase_M56"/>
    <property type="match status" value="1"/>
</dbReference>
<feature type="transmembrane region" description="Helical" evidence="1">
    <location>
        <begin position="34"/>
        <end position="54"/>
    </location>
</feature>
<evidence type="ECO:0000259" key="2">
    <source>
        <dbReference type="Pfam" id="PF05569"/>
    </source>
</evidence>
<keyword evidence="4" id="KW-1185">Reference proteome</keyword>
<accession>A0ABS3T0K2</accession>
<name>A0ABS3T0K2_9FLAO</name>
<dbReference type="Gene3D" id="2.170.130.10">
    <property type="entry name" value="TonB-dependent receptor, plug domain"/>
    <property type="match status" value="1"/>
</dbReference>
<dbReference type="InterPro" id="IPR008756">
    <property type="entry name" value="Peptidase_M56"/>
</dbReference>
<feature type="transmembrane region" description="Helical" evidence="1">
    <location>
        <begin position="6"/>
        <end position="22"/>
    </location>
</feature>
<keyword evidence="1" id="KW-0472">Membrane</keyword>
<reference evidence="3 4" key="1">
    <citation type="submission" date="2021-03" db="EMBL/GenBank/DDBJ databases">
        <title>Winogradskyella sp. nov., isolated from costal sediment.</title>
        <authorList>
            <person name="Gao C."/>
        </authorList>
    </citation>
    <scope>NUCLEOTIDE SEQUENCE [LARGE SCALE GENOMIC DNA]</scope>
    <source>
        <strain evidence="3 4">DF17</strain>
    </source>
</reference>
<proteinExistence type="predicted"/>
<organism evidence="3 4">
    <name type="scientific">Winogradskyella pelagia</name>
    <dbReference type="NCBI Taxonomy" id="2819984"/>
    <lineage>
        <taxon>Bacteria</taxon>
        <taxon>Pseudomonadati</taxon>
        <taxon>Bacteroidota</taxon>
        <taxon>Flavobacteriia</taxon>
        <taxon>Flavobacteriales</taxon>
        <taxon>Flavobacteriaceae</taxon>
        <taxon>Winogradskyella</taxon>
    </lineage>
</organism>
<evidence type="ECO:0000313" key="3">
    <source>
        <dbReference type="EMBL" id="MBO3116272.1"/>
    </source>
</evidence>
<dbReference type="InterPro" id="IPR037066">
    <property type="entry name" value="Plug_dom_sf"/>
</dbReference>
<dbReference type="EMBL" id="JAGEVF010000003">
    <property type="protein sequence ID" value="MBO3116272.1"/>
    <property type="molecule type" value="Genomic_DNA"/>
</dbReference>
<feature type="domain" description="Peptidase M56" evidence="2">
    <location>
        <begin position="150"/>
        <end position="253"/>
    </location>
</feature>